<dbReference type="InterPro" id="IPR006311">
    <property type="entry name" value="TAT_signal"/>
</dbReference>
<proteinExistence type="predicted"/>
<evidence type="ECO:0000259" key="3">
    <source>
        <dbReference type="Pfam" id="PF26366"/>
    </source>
</evidence>
<evidence type="ECO:0000313" key="4">
    <source>
        <dbReference type="EMBL" id="GIH85854.1"/>
    </source>
</evidence>
<comment type="caution">
    <text evidence="4">The sequence shown here is derived from an EMBL/GenBank/DDBJ whole genome shotgun (WGS) entry which is preliminary data.</text>
</comment>
<dbReference type="Proteomes" id="UP000655044">
    <property type="component" value="Unassembled WGS sequence"/>
</dbReference>
<dbReference type="EMBL" id="BOOI01000039">
    <property type="protein sequence ID" value="GIH85854.1"/>
    <property type="molecule type" value="Genomic_DNA"/>
</dbReference>
<feature type="domain" description="DUF8094" evidence="3">
    <location>
        <begin position="51"/>
        <end position="344"/>
    </location>
</feature>
<protein>
    <recommendedName>
        <fullName evidence="3">DUF8094 domain-containing protein</fullName>
    </recommendedName>
</protein>
<reference evidence="4" key="1">
    <citation type="submission" date="2021-01" db="EMBL/GenBank/DDBJ databases">
        <title>Whole genome shotgun sequence of Planobispora rosea NBRC 15558.</title>
        <authorList>
            <person name="Komaki H."/>
            <person name="Tamura T."/>
        </authorList>
    </citation>
    <scope>NUCLEOTIDE SEQUENCE</scope>
    <source>
        <strain evidence="4">NBRC 15558</strain>
    </source>
</reference>
<dbReference type="RefSeq" id="WP_189242765.1">
    <property type="nucleotide sequence ID" value="NZ_BMQP01000021.1"/>
</dbReference>
<keyword evidence="5" id="KW-1185">Reference proteome</keyword>
<gene>
    <name evidence="4" type="ORF">Pro02_42620</name>
</gene>
<feature type="region of interest" description="Disordered" evidence="1">
    <location>
        <begin position="27"/>
        <end position="50"/>
    </location>
</feature>
<accession>A0A8J3S6H9</accession>
<evidence type="ECO:0000256" key="1">
    <source>
        <dbReference type="SAM" id="MobiDB-lite"/>
    </source>
</evidence>
<evidence type="ECO:0000256" key="2">
    <source>
        <dbReference type="SAM" id="SignalP"/>
    </source>
</evidence>
<dbReference type="AlphaFoldDB" id="A0A8J3S6H9"/>
<feature type="compositionally biased region" description="Low complexity" evidence="1">
    <location>
        <begin position="27"/>
        <end position="45"/>
    </location>
</feature>
<feature type="signal peptide" evidence="2">
    <location>
        <begin position="1"/>
        <end position="28"/>
    </location>
</feature>
<organism evidence="4 5">
    <name type="scientific">Planobispora rosea</name>
    <dbReference type="NCBI Taxonomy" id="35762"/>
    <lineage>
        <taxon>Bacteria</taxon>
        <taxon>Bacillati</taxon>
        <taxon>Actinomycetota</taxon>
        <taxon>Actinomycetes</taxon>
        <taxon>Streptosporangiales</taxon>
        <taxon>Streptosporangiaceae</taxon>
        <taxon>Planobispora</taxon>
    </lineage>
</organism>
<dbReference type="InterPro" id="IPR058407">
    <property type="entry name" value="DUF8094"/>
</dbReference>
<dbReference type="PROSITE" id="PS51318">
    <property type="entry name" value="TAT"/>
    <property type="match status" value="1"/>
</dbReference>
<feature type="chain" id="PRO_5039233205" description="DUF8094 domain-containing protein" evidence="2">
    <location>
        <begin position="29"/>
        <end position="355"/>
    </location>
</feature>
<dbReference type="Pfam" id="PF26366">
    <property type="entry name" value="DUF8094"/>
    <property type="match status" value="1"/>
</dbReference>
<evidence type="ECO:0000313" key="5">
    <source>
        <dbReference type="Proteomes" id="UP000655044"/>
    </source>
</evidence>
<keyword evidence="2" id="KW-0732">Signal</keyword>
<name>A0A8J3S6H9_PLARO</name>
<sequence length="355" mass="36792">MRGHGRRGLLALALAVAALAAGPAACTAAGDAAPGPSPTAGGATPSPAPARPLVTMAEAGRALKEILSADGVLGAAAPRLPADQNNLLRQSRDGHLALAQAAFESAENTGEAPPRHTWGEPRLLVPRLEGGAAWFAAVVDRRDASGGTYPVILTLSRQGEDDWQISSLSRLEEELPQIALDADGYATALGDDDPAVQISPRLMAPLHATTAEEGAAGFAAGLIADGPHTSAHASEIVTERLKEKKKCVGYDSIFAAANYPVRALRTADGGALIAYSLIRTTTRVVKDRCAPFVRVPEEALGLASAPYALAELRVVETHQYVSTVPAKDSSRTARIVGYTGGITRVIITPDLEAPS</sequence>